<dbReference type="EMBL" id="JAUTXU010000023">
    <property type="protein sequence ID" value="KAK3720077.1"/>
    <property type="molecule type" value="Genomic_DNA"/>
</dbReference>
<protein>
    <submittedName>
        <fullName evidence="1">Uncharacterized protein</fullName>
    </submittedName>
</protein>
<reference evidence="1" key="1">
    <citation type="submission" date="2023-07" db="EMBL/GenBank/DDBJ databases">
        <title>Black Yeasts Isolated from many extreme environments.</title>
        <authorList>
            <person name="Coleine C."/>
            <person name="Stajich J.E."/>
            <person name="Selbmann L."/>
        </authorList>
    </citation>
    <scope>NUCLEOTIDE SEQUENCE</scope>
    <source>
        <strain evidence="1">CCFEE 5714</strain>
    </source>
</reference>
<proteinExistence type="predicted"/>
<dbReference type="Proteomes" id="UP001281147">
    <property type="component" value="Unassembled WGS sequence"/>
</dbReference>
<name>A0ACC3NNP0_9PEZI</name>
<keyword evidence="2" id="KW-1185">Reference proteome</keyword>
<accession>A0ACC3NNP0</accession>
<gene>
    <name evidence="1" type="ORF">LTR37_003900</name>
</gene>
<comment type="caution">
    <text evidence="1">The sequence shown here is derived from an EMBL/GenBank/DDBJ whole genome shotgun (WGS) entry which is preliminary data.</text>
</comment>
<organism evidence="1 2">
    <name type="scientific">Vermiconidia calcicola</name>
    <dbReference type="NCBI Taxonomy" id="1690605"/>
    <lineage>
        <taxon>Eukaryota</taxon>
        <taxon>Fungi</taxon>
        <taxon>Dikarya</taxon>
        <taxon>Ascomycota</taxon>
        <taxon>Pezizomycotina</taxon>
        <taxon>Dothideomycetes</taxon>
        <taxon>Dothideomycetidae</taxon>
        <taxon>Mycosphaerellales</taxon>
        <taxon>Extremaceae</taxon>
        <taxon>Vermiconidia</taxon>
    </lineage>
</organism>
<evidence type="ECO:0000313" key="1">
    <source>
        <dbReference type="EMBL" id="KAK3720077.1"/>
    </source>
</evidence>
<sequence>MSLKSDVRVLTLRNTLPLLDELDETAPALLDELDETAPALLDELDGRAGAFVLGTAALAA</sequence>
<evidence type="ECO:0000313" key="2">
    <source>
        <dbReference type="Proteomes" id="UP001281147"/>
    </source>
</evidence>